<dbReference type="EMBL" id="QJKK01000003">
    <property type="protein sequence ID" value="RAL25884.1"/>
    <property type="molecule type" value="Genomic_DNA"/>
</dbReference>
<reference evidence="1 2" key="1">
    <citation type="submission" date="2018-06" db="EMBL/GenBank/DDBJ databases">
        <title>Thermoflavimicrobium daqus sp. nov., a thermophilic microbe isolated from Moutai-flavour Daqu.</title>
        <authorList>
            <person name="Wang X."/>
            <person name="Zhou H."/>
        </authorList>
    </citation>
    <scope>NUCLEOTIDE SEQUENCE [LARGE SCALE GENOMIC DNA]</scope>
    <source>
        <strain evidence="1 2">FBKL4.011</strain>
    </source>
</reference>
<organism evidence="1 2">
    <name type="scientific">Thermoflavimicrobium daqui</name>
    <dbReference type="NCBI Taxonomy" id="2137476"/>
    <lineage>
        <taxon>Bacteria</taxon>
        <taxon>Bacillati</taxon>
        <taxon>Bacillota</taxon>
        <taxon>Bacilli</taxon>
        <taxon>Bacillales</taxon>
        <taxon>Thermoactinomycetaceae</taxon>
        <taxon>Thermoflavimicrobium</taxon>
    </lineage>
</organism>
<keyword evidence="2" id="KW-1185">Reference proteome</keyword>
<gene>
    <name evidence="1" type="ORF">DL897_07345</name>
</gene>
<sequence>MRGPIRGPVWEILKFKDVQPLLGEDLLQVLYEKLEKVKKGYPLKLQLGSTNIRVHYRWYIDGVVGKRLQIPGDWIIFIVLKENENTGQKVECTRDHHEVVNLLKFWIDVERYVIKKEDDNNQ</sequence>
<dbReference type="RefSeq" id="WP_113658498.1">
    <property type="nucleotide sequence ID" value="NZ_KZ845665.1"/>
</dbReference>
<comment type="caution">
    <text evidence="1">The sequence shown here is derived from an EMBL/GenBank/DDBJ whole genome shotgun (WGS) entry which is preliminary data.</text>
</comment>
<evidence type="ECO:0000313" key="2">
    <source>
        <dbReference type="Proteomes" id="UP000251213"/>
    </source>
</evidence>
<dbReference type="Proteomes" id="UP000251213">
    <property type="component" value="Unassembled WGS sequence"/>
</dbReference>
<evidence type="ECO:0000313" key="1">
    <source>
        <dbReference type="EMBL" id="RAL25884.1"/>
    </source>
</evidence>
<accession>A0A364K6G2</accession>
<dbReference type="AlphaFoldDB" id="A0A364K6G2"/>
<reference evidence="1 2" key="2">
    <citation type="submission" date="2018-06" db="EMBL/GenBank/DDBJ databases">
        <authorList>
            <person name="Zhirakovskaya E."/>
        </authorList>
    </citation>
    <scope>NUCLEOTIDE SEQUENCE [LARGE SCALE GENOMIC DNA]</scope>
    <source>
        <strain evidence="1 2">FBKL4.011</strain>
    </source>
</reference>
<protein>
    <submittedName>
        <fullName evidence="1">Uncharacterized protein</fullName>
    </submittedName>
</protein>
<proteinExistence type="predicted"/>
<name>A0A364K6G2_9BACL</name>